<feature type="chain" id="PRO_5036172471" evidence="2">
    <location>
        <begin position="28"/>
        <end position="419"/>
    </location>
</feature>
<dbReference type="GO" id="GO:0004497">
    <property type="term" value="F:monooxygenase activity"/>
    <property type="evidence" value="ECO:0007669"/>
    <property type="project" value="UniProtKB-KW"/>
</dbReference>
<organism evidence="4 5">
    <name type="scientific">Methylocystis heyeri</name>
    <dbReference type="NCBI Taxonomy" id="391905"/>
    <lineage>
        <taxon>Bacteria</taxon>
        <taxon>Pseudomonadati</taxon>
        <taxon>Pseudomonadota</taxon>
        <taxon>Alphaproteobacteria</taxon>
        <taxon>Hyphomicrobiales</taxon>
        <taxon>Methylocystaceae</taxon>
        <taxon>Methylocystis</taxon>
    </lineage>
</organism>
<dbReference type="InterPro" id="IPR006833">
    <property type="entry name" value="NH3_CH4_mOase_B"/>
</dbReference>
<dbReference type="InterPro" id="IPR023303">
    <property type="entry name" value="NH3_CH4_mOase_suB_C"/>
</dbReference>
<dbReference type="Pfam" id="PF04744">
    <property type="entry name" value="Monooxygenase_B"/>
    <property type="match status" value="1"/>
</dbReference>
<reference evidence="4 5" key="1">
    <citation type="submission" date="2019-11" db="EMBL/GenBank/DDBJ databases">
        <title>The genome sequence of Methylocystis heyeri.</title>
        <authorList>
            <person name="Oshkin I.Y."/>
            <person name="Miroshnikov K."/>
            <person name="Dedysh S.N."/>
        </authorList>
    </citation>
    <scope>NUCLEOTIDE SEQUENCE [LARGE SCALE GENOMIC DNA]</scope>
    <source>
        <strain evidence="4 5">H2</strain>
    </source>
</reference>
<accession>A0A6B8KI71</accession>
<dbReference type="KEGG" id="mhey:H2LOC_006295"/>
<evidence type="ECO:0000256" key="1">
    <source>
        <dbReference type="SAM" id="Phobius"/>
    </source>
</evidence>
<gene>
    <name evidence="3" type="ORF">H2LOC_006295</name>
    <name evidence="4" type="ORF">H2LOC_017535</name>
</gene>
<keyword evidence="1" id="KW-0812">Transmembrane</keyword>
<dbReference type="Gene3D" id="2.60.120.570">
    <property type="entry name" value="Particulate methane monooxygenase, b subunit. Chain: A, domain 1"/>
    <property type="match status" value="1"/>
</dbReference>
<dbReference type="EMBL" id="CP046052">
    <property type="protein sequence ID" value="QGM45337.1"/>
    <property type="molecule type" value="Genomic_DNA"/>
</dbReference>
<dbReference type="NCBIfam" id="NF041640">
    <property type="entry name" value="AmoB_BACT"/>
    <property type="match status" value="1"/>
</dbReference>
<feature type="transmembrane region" description="Helical" evidence="1">
    <location>
        <begin position="184"/>
        <end position="203"/>
    </location>
</feature>
<evidence type="ECO:0000313" key="3">
    <source>
        <dbReference type="EMBL" id="QGM45337.1"/>
    </source>
</evidence>
<dbReference type="Gene3D" id="1.10.287.710">
    <property type="entry name" value="Helix hairpin bin"/>
    <property type="match status" value="1"/>
</dbReference>
<feature type="transmembrane region" description="Helical" evidence="1">
    <location>
        <begin position="230"/>
        <end position="248"/>
    </location>
</feature>
<name>A0A6B8KI71_9HYPH</name>
<evidence type="ECO:0000313" key="4">
    <source>
        <dbReference type="EMBL" id="QGM47342.1"/>
    </source>
</evidence>
<dbReference type="OrthoDB" id="178549at2"/>
<dbReference type="RefSeq" id="WP_136495620.1">
    <property type="nucleotide sequence ID" value="NZ_CP046052.1"/>
</dbReference>
<keyword evidence="4" id="KW-0503">Monooxygenase</keyword>
<evidence type="ECO:0000256" key="2">
    <source>
        <dbReference type="SAM" id="SignalP"/>
    </source>
</evidence>
<dbReference type="Proteomes" id="UP000309061">
    <property type="component" value="Chromosome"/>
</dbReference>
<dbReference type="NCBIfam" id="TIGR03079">
    <property type="entry name" value="CH4_NH3mon_ox_B"/>
    <property type="match status" value="1"/>
</dbReference>
<dbReference type="InterPro" id="IPR023301">
    <property type="entry name" value="NH3_CH4_mOase_suB_N"/>
</dbReference>
<sequence length="419" mass="45381">MRNLVKLAAVGAAAVVATLGAIAPASAHGEKSQQAFLRMRTLNWYDVQWSKTTVNVNEEMVLSGKVHVFSAWPQAVANPRVSFLNAGEPGPVLVRTAQFIGEQFAPRSVSLVPGNDYAFSLNLKGRRAGRWHVHAQINVEGGGPIIGPGQWIEIKGDMKDFTDPVTLLDGTTVDLEHYGIDRVYAWHLPWLAVGAGWIFFWFVRKGIIASYLRVAEGKADEAVTDEDRRIGAIALALTILATIVGYAVTNSTFPRTIPLQAGLQKPLTPIVTEGTAGVGKEQVKAELQGGVYKVPGRELTVNVKVTNGASEPIRLGEYTAAGLRFLNPDVFTTKPEFPDYLLADRGLSVDATPIAPGETKEIVVKIQDARWDIERLSDLAYDTDSQVGGLFFFFTPSGKRFAAEIGGPVIPKFVAGDMP</sequence>
<keyword evidence="2" id="KW-0732">Signal</keyword>
<dbReference type="AlphaFoldDB" id="A0A6B8KI71"/>
<dbReference type="EMBL" id="CP046052">
    <property type="protein sequence ID" value="QGM47342.1"/>
    <property type="molecule type" value="Genomic_DNA"/>
</dbReference>
<protein>
    <submittedName>
        <fullName evidence="4">Methane monooxygenase/ammonia monooxygenase subunit B</fullName>
    </submittedName>
</protein>
<proteinExistence type="predicted"/>
<dbReference type="Gene3D" id="2.60.40.1580">
    <property type="entry name" value="Particulate methane monooxygenase, b subunit. Chain: A, domain 3"/>
    <property type="match status" value="1"/>
</dbReference>
<feature type="signal peptide" evidence="2">
    <location>
        <begin position="1"/>
        <end position="27"/>
    </location>
</feature>
<keyword evidence="4" id="KW-0560">Oxidoreductase</keyword>
<keyword evidence="1" id="KW-0472">Membrane</keyword>
<evidence type="ECO:0000313" key="5">
    <source>
        <dbReference type="Proteomes" id="UP000309061"/>
    </source>
</evidence>
<dbReference type="KEGG" id="mhey:H2LOC_017535"/>
<dbReference type="InterPro" id="IPR023141">
    <property type="entry name" value="NH3_CH4_mOase_suB_hlx_hairpin"/>
</dbReference>
<keyword evidence="5" id="KW-1185">Reference proteome</keyword>
<keyword evidence="1" id="KW-1133">Transmembrane helix</keyword>